<evidence type="ECO:0000256" key="2">
    <source>
        <dbReference type="ARBA" id="ARBA00023315"/>
    </source>
</evidence>
<dbReference type="Pfam" id="PF13302">
    <property type="entry name" value="Acetyltransf_3"/>
    <property type="match status" value="1"/>
</dbReference>
<evidence type="ECO:0000313" key="6">
    <source>
        <dbReference type="Proteomes" id="UP000646749"/>
    </source>
</evidence>
<evidence type="ECO:0000259" key="4">
    <source>
        <dbReference type="PROSITE" id="PS51186"/>
    </source>
</evidence>
<dbReference type="InterPro" id="IPR000182">
    <property type="entry name" value="GNAT_dom"/>
</dbReference>
<evidence type="ECO:0000313" key="5">
    <source>
        <dbReference type="EMBL" id="GIG87799.1"/>
    </source>
</evidence>
<proteinExistence type="inferred from homology"/>
<dbReference type="CDD" id="cd04301">
    <property type="entry name" value="NAT_SF"/>
    <property type="match status" value="1"/>
</dbReference>
<dbReference type="PROSITE" id="PS51186">
    <property type="entry name" value="GNAT"/>
    <property type="match status" value="1"/>
</dbReference>
<keyword evidence="6" id="KW-1185">Reference proteome</keyword>
<protein>
    <submittedName>
        <fullName evidence="5">N-acetyltransferase</fullName>
    </submittedName>
</protein>
<organism evidence="5 6">
    <name type="scientific">Plantactinospora endophytica</name>
    <dbReference type="NCBI Taxonomy" id="673535"/>
    <lineage>
        <taxon>Bacteria</taxon>
        <taxon>Bacillati</taxon>
        <taxon>Actinomycetota</taxon>
        <taxon>Actinomycetes</taxon>
        <taxon>Micromonosporales</taxon>
        <taxon>Micromonosporaceae</taxon>
        <taxon>Plantactinospora</taxon>
    </lineage>
</organism>
<keyword evidence="1" id="KW-0808">Transferase</keyword>
<evidence type="ECO:0000256" key="3">
    <source>
        <dbReference type="ARBA" id="ARBA00038502"/>
    </source>
</evidence>
<reference evidence="5 6" key="1">
    <citation type="submission" date="2021-01" db="EMBL/GenBank/DDBJ databases">
        <title>Whole genome shotgun sequence of Plantactinospora endophytica NBRC 110450.</title>
        <authorList>
            <person name="Komaki H."/>
            <person name="Tamura T."/>
        </authorList>
    </citation>
    <scope>NUCLEOTIDE SEQUENCE [LARGE SCALE GENOMIC DNA]</scope>
    <source>
        <strain evidence="5 6">NBRC 110450</strain>
    </source>
</reference>
<dbReference type="PANTHER" id="PTHR43792:SF8">
    <property type="entry name" value="[RIBOSOMAL PROTEIN US5]-ALANINE N-ACETYLTRANSFERASE"/>
    <property type="match status" value="1"/>
</dbReference>
<comment type="caution">
    <text evidence="5">The sequence shown here is derived from an EMBL/GenBank/DDBJ whole genome shotgun (WGS) entry which is preliminary data.</text>
</comment>
<dbReference type="PANTHER" id="PTHR43792">
    <property type="entry name" value="GNAT FAMILY, PUTATIVE (AFU_ORTHOLOGUE AFUA_3G00765)-RELATED-RELATED"/>
    <property type="match status" value="1"/>
</dbReference>
<sequence length="174" mass="19132">MLPLRTNRLLLRDFDPSDEEAVHAFAGDPAVTRFTDWGPNTRADSGAFVRNCVAQAADPHRTAFNLAAVAGDLLVGSVAIWVENATHRRGEIGFVFHPSVWNQGYATEAARELIRFGFAELGLHRIAATCHPDNTGSARALVKAGLHQEGRLRDHLLARDRWRDSLLFAVVQPG</sequence>
<gene>
    <name evidence="5" type="ORF">Pen02_27350</name>
</gene>
<dbReference type="Gene3D" id="3.40.630.30">
    <property type="match status" value="1"/>
</dbReference>
<dbReference type="InterPro" id="IPR051531">
    <property type="entry name" value="N-acetyltransferase"/>
</dbReference>
<evidence type="ECO:0000256" key="1">
    <source>
        <dbReference type="ARBA" id="ARBA00022679"/>
    </source>
</evidence>
<dbReference type="EMBL" id="BONW01000013">
    <property type="protein sequence ID" value="GIG87799.1"/>
    <property type="molecule type" value="Genomic_DNA"/>
</dbReference>
<accession>A0ABQ4DZA8</accession>
<comment type="similarity">
    <text evidence="3">Belongs to the acetyltransferase family. RimJ subfamily.</text>
</comment>
<dbReference type="SUPFAM" id="SSF55729">
    <property type="entry name" value="Acyl-CoA N-acyltransferases (Nat)"/>
    <property type="match status" value="1"/>
</dbReference>
<dbReference type="InterPro" id="IPR016181">
    <property type="entry name" value="Acyl_CoA_acyltransferase"/>
</dbReference>
<keyword evidence="2" id="KW-0012">Acyltransferase</keyword>
<dbReference type="Proteomes" id="UP000646749">
    <property type="component" value="Unassembled WGS sequence"/>
</dbReference>
<feature type="domain" description="N-acetyltransferase" evidence="4">
    <location>
        <begin position="9"/>
        <end position="169"/>
    </location>
</feature>
<name>A0ABQ4DZA8_9ACTN</name>